<reference evidence="3" key="1">
    <citation type="submission" date="2023-03" db="EMBL/GenBank/DDBJ databases">
        <title>Andean soil-derived lignocellulolytic bacterial consortium as a source of novel taxa and putative plastic-active enzymes.</title>
        <authorList>
            <person name="Diaz-Garcia L."/>
            <person name="Chuvochina M."/>
            <person name="Feuerriegel G."/>
            <person name="Bunk B."/>
            <person name="Sproer C."/>
            <person name="Streit W.R."/>
            <person name="Rodriguez L.M."/>
            <person name="Overmann J."/>
            <person name="Jimenez D.J."/>
        </authorList>
    </citation>
    <scope>NUCLEOTIDE SEQUENCE</scope>
    <source>
        <strain evidence="3">MAG 7</strain>
    </source>
</reference>
<proteinExistence type="predicted"/>
<gene>
    <name evidence="3" type="ORF">P0Y53_24025</name>
</gene>
<dbReference type="InterPro" id="IPR012338">
    <property type="entry name" value="Beta-lactam/transpept-like"/>
</dbReference>
<sequence>MKKLIILLIVACSLHTSAQQSFRPATSAAAAGFSAERLQRIDSFYNEMVKKGDVPNAVTFIARNGQIVHHKAYGFSNLEKQIPAKTSDIFRIASQTKLITTIAMMMLYEEGKFLLDDPIDKYLPEFRNVQVLVSYDKTTHKLETRAPKSRPTIRQLLSHTAGIPYEMALDSQLVGNITDLGKLLDMSTEAVVKELAKRPLAHDPGEHFTYGYNIDVAGRIVEVLSGKLLNDFFQERIFQPLGMNDTYFYLPSAKYSRLVELYSKRDAGQPITVSTDQANRDFATGDKRRVHMGGEGLVSTASDYAKICQLILNGGEFNNKRLLSRKTVALMSRNQIGNNEVWDRHDKFGLGFQLITGNTTYADQASVGSLTWGGAYCSEYTIDPTEKLVMLVFTNIYPYTYYGEFVRKFRILTYQALQ</sequence>
<keyword evidence="1" id="KW-0732">Signal</keyword>
<protein>
    <submittedName>
        <fullName evidence="3">Serine hydrolase</fullName>
    </submittedName>
</protein>
<dbReference type="GO" id="GO:0016787">
    <property type="term" value="F:hydrolase activity"/>
    <property type="evidence" value="ECO:0007669"/>
    <property type="project" value="UniProtKB-KW"/>
</dbReference>
<feature type="chain" id="PRO_5042500267" evidence="1">
    <location>
        <begin position="19"/>
        <end position="418"/>
    </location>
</feature>
<evidence type="ECO:0000313" key="4">
    <source>
        <dbReference type="Proteomes" id="UP001220610"/>
    </source>
</evidence>
<feature type="domain" description="Beta-lactamase-related" evidence="2">
    <location>
        <begin position="42"/>
        <end position="398"/>
    </location>
</feature>
<dbReference type="AlphaFoldDB" id="A0AAJ5WSY2"/>
<evidence type="ECO:0000313" key="3">
    <source>
        <dbReference type="EMBL" id="WEK35564.1"/>
    </source>
</evidence>
<evidence type="ECO:0000259" key="2">
    <source>
        <dbReference type="Pfam" id="PF00144"/>
    </source>
</evidence>
<evidence type="ECO:0000256" key="1">
    <source>
        <dbReference type="SAM" id="SignalP"/>
    </source>
</evidence>
<accession>A0AAJ5WSY2</accession>
<name>A0AAJ5WSY2_9BACT</name>
<keyword evidence="3" id="KW-0378">Hydrolase</keyword>
<organism evidence="3 4">
    <name type="scientific">Candidatus Pseudobacter hemicellulosilyticus</name>
    <dbReference type="NCBI Taxonomy" id="3121375"/>
    <lineage>
        <taxon>Bacteria</taxon>
        <taxon>Pseudomonadati</taxon>
        <taxon>Bacteroidota</taxon>
        <taxon>Chitinophagia</taxon>
        <taxon>Chitinophagales</taxon>
        <taxon>Chitinophagaceae</taxon>
        <taxon>Pseudobacter</taxon>
    </lineage>
</organism>
<dbReference type="PANTHER" id="PTHR43283:SF3">
    <property type="entry name" value="BETA-LACTAMASE FAMILY PROTEIN (AFU_ORTHOLOGUE AFUA_5G07500)"/>
    <property type="match status" value="1"/>
</dbReference>
<dbReference type="InterPro" id="IPR050789">
    <property type="entry name" value="Diverse_Enzym_Activities"/>
</dbReference>
<dbReference type="EMBL" id="CP119311">
    <property type="protein sequence ID" value="WEK35564.1"/>
    <property type="molecule type" value="Genomic_DNA"/>
</dbReference>
<dbReference type="Pfam" id="PF00144">
    <property type="entry name" value="Beta-lactamase"/>
    <property type="match status" value="1"/>
</dbReference>
<dbReference type="Gene3D" id="3.40.710.10">
    <property type="entry name" value="DD-peptidase/beta-lactamase superfamily"/>
    <property type="match status" value="1"/>
</dbReference>
<dbReference type="InterPro" id="IPR001466">
    <property type="entry name" value="Beta-lactam-related"/>
</dbReference>
<dbReference type="Proteomes" id="UP001220610">
    <property type="component" value="Chromosome"/>
</dbReference>
<dbReference type="PANTHER" id="PTHR43283">
    <property type="entry name" value="BETA-LACTAMASE-RELATED"/>
    <property type="match status" value="1"/>
</dbReference>
<dbReference type="SUPFAM" id="SSF56601">
    <property type="entry name" value="beta-lactamase/transpeptidase-like"/>
    <property type="match status" value="1"/>
</dbReference>
<feature type="signal peptide" evidence="1">
    <location>
        <begin position="1"/>
        <end position="18"/>
    </location>
</feature>